<feature type="compositionally biased region" description="Basic and acidic residues" evidence="1">
    <location>
        <begin position="467"/>
        <end position="498"/>
    </location>
</feature>
<proteinExistence type="predicted"/>
<gene>
    <name evidence="2" type="ORF">COK72_01605</name>
</gene>
<evidence type="ECO:0000313" key="2">
    <source>
        <dbReference type="EMBL" id="PFT50738.1"/>
    </source>
</evidence>
<evidence type="ECO:0008006" key="4">
    <source>
        <dbReference type="Google" id="ProtNLM"/>
    </source>
</evidence>
<dbReference type="Proteomes" id="UP000226106">
    <property type="component" value="Unassembled WGS sequence"/>
</dbReference>
<reference evidence="2 3" key="1">
    <citation type="submission" date="2017-09" db="EMBL/GenBank/DDBJ databases">
        <title>Large-scale bioinformatics analysis of Bacillus genomes uncovers conserved roles of natural products in bacterial physiology.</title>
        <authorList>
            <consortium name="Agbiome Team Llc"/>
            <person name="Bleich R.M."/>
            <person name="Grubbs K.J."/>
            <person name="Santa Maria K.C."/>
            <person name="Allen S.E."/>
            <person name="Farag S."/>
            <person name="Shank E.A."/>
            <person name="Bowers A."/>
        </authorList>
    </citation>
    <scope>NUCLEOTIDE SEQUENCE [LARGE SCALE GENOMIC DNA]</scope>
    <source>
        <strain evidence="2 3">AFS065400</strain>
    </source>
</reference>
<sequence length="498" mass="58152">MKRKSPNLNEKNQRFSAMDTKSINFAKLVEQYIDINESSRTKSLNFTKDDIRRWIENPDKNEDKLIEVSRYLYTFSSPYKRLIDYFSQLPLWTYVVEPYGIDVDKLDSQKDKIMKNYNKALRILSNMNIRHEMAKIAKTCFREDVFYGYEHEIGDSYYIQKLNPKYCKIIAIEDGCYSFAFDFSYFDSRKKVIRLYPNEFREKYVAYTKDKKNLRWQKLDTYQTICIKANEDLEFVMPPFASTFESVYDIDVAKKLRDTKDELGNYKILVQKLPIRKDSELNNDFAIDYDTMMLFHNQISQVVPEQVGVITTPMEVDEFKFDNEKMDIDKVSKTETGFWNTSGVPQTLFGADKMTSGALDKSVKTDEMIAFAFLRQVERWINRKLKNRAKNMKITLLDITHYNKDDVFDKALMGGQYGMPLRNVIASTLGLNPSSLLTMAWLENEVLNLDEKLVPLISSHTQSANDASDKGGRPEKEGSDLTESAEKSKEREANEFKK</sequence>
<comment type="caution">
    <text evidence="2">The sequence shown here is derived from an EMBL/GenBank/DDBJ whole genome shotgun (WGS) entry which is preliminary data.</text>
</comment>
<feature type="region of interest" description="Disordered" evidence="1">
    <location>
        <begin position="460"/>
        <end position="498"/>
    </location>
</feature>
<name>A0A9X7FXW3_BACTU</name>
<accession>A0A9X7FXW3</accession>
<organism evidence="2 3">
    <name type="scientific">Bacillus thuringiensis</name>
    <dbReference type="NCBI Taxonomy" id="1428"/>
    <lineage>
        <taxon>Bacteria</taxon>
        <taxon>Bacillati</taxon>
        <taxon>Bacillota</taxon>
        <taxon>Bacilli</taxon>
        <taxon>Bacillales</taxon>
        <taxon>Bacillaceae</taxon>
        <taxon>Bacillus</taxon>
        <taxon>Bacillus cereus group</taxon>
    </lineage>
</organism>
<dbReference type="EMBL" id="NVCO01000007">
    <property type="protein sequence ID" value="PFT50738.1"/>
    <property type="molecule type" value="Genomic_DNA"/>
</dbReference>
<dbReference type="RefSeq" id="WP_098640079.1">
    <property type="nucleotide sequence ID" value="NZ_NVCO01000007.1"/>
</dbReference>
<protein>
    <recommendedName>
        <fullName evidence="4">Phage portal protein</fullName>
    </recommendedName>
</protein>
<dbReference type="AlphaFoldDB" id="A0A9X7FXW3"/>
<evidence type="ECO:0000313" key="3">
    <source>
        <dbReference type="Proteomes" id="UP000226106"/>
    </source>
</evidence>
<evidence type="ECO:0000256" key="1">
    <source>
        <dbReference type="SAM" id="MobiDB-lite"/>
    </source>
</evidence>